<dbReference type="OrthoDB" id="2344312at2759"/>
<evidence type="ECO:0000313" key="4">
    <source>
        <dbReference type="Proteomes" id="UP000799324"/>
    </source>
</evidence>
<keyword evidence="1" id="KW-0472">Membrane</keyword>
<gene>
    <name evidence="3" type="ORF">K491DRAFT_712831</name>
</gene>
<keyword evidence="4" id="KW-1185">Reference proteome</keyword>
<dbReference type="InterPro" id="IPR057514">
    <property type="entry name" value="NTF2_SigF"/>
</dbReference>
<dbReference type="Proteomes" id="UP000799324">
    <property type="component" value="Unassembled WGS sequence"/>
</dbReference>
<evidence type="ECO:0000313" key="3">
    <source>
        <dbReference type="EMBL" id="KAF2659313.1"/>
    </source>
</evidence>
<dbReference type="Pfam" id="PF24840">
    <property type="entry name" value="NTF2_SigF"/>
    <property type="match status" value="1"/>
</dbReference>
<sequence length="298" mass="33822">MDNPALDIAHVIVRLLDPPTPASQIRTIQKYFSADASFAHPLCYIESTPDSRDRIIRVYNFLHLVAPTCAAKIRRQSFHDTKGKMSLEIEISPILRGVQGIRSLLGRAVESMGADGLVQKLGLPREVQAPVIPVHVFLNLGRVEEGGLVGPWRIRRQEVVFQPMDVLYAVRLDWVGGVLYFFVWLLVMAVVMVGQLGRAWNQKDFSIYEESTTLAKDGYEALVVPPKNALVWSYGRAKDTAAWSYDQAKTTALDRYAWAKVTARDRLTELHRRHEPRLAVVKHAVRLVSWKLWQKLVM</sequence>
<accession>A0A6A6TK21</accession>
<organism evidence="3 4">
    <name type="scientific">Lophiostoma macrostomum CBS 122681</name>
    <dbReference type="NCBI Taxonomy" id="1314788"/>
    <lineage>
        <taxon>Eukaryota</taxon>
        <taxon>Fungi</taxon>
        <taxon>Dikarya</taxon>
        <taxon>Ascomycota</taxon>
        <taxon>Pezizomycotina</taxon>
        <taxon>Dothideomycetes</taxon>
        <taxon>Pleosporomycetidae</taxon>
        <taxon>Pleosporales</taxon>
        <taxon>Lophiostomataceae</taxon>
        <taxon>Lophiostoma</taxon>
    </lineage>
</organism>
<feature type="domain" description="SigF-like NTF2-like" evidence="2">
    <location>
        <begin position="1"/>
        <end position="89"/>
    </location>
</feature>
<proteinExistence type="predicted"/>
<dbReference type="EMBL" id="MU004308">
    <property type="protein sequence ID" value="KAF2659313.1"/>
    <property type="molecule type" value="Genomic_DNA"/>
</dbReference>
<dbReference type="PANTHER" id="PTHR35393">
    <property type="entry name" value="CHROMOSOME 1, WHOLE GENOME SHOTGUN SEQUENCE"/>
    <property type="match status" value="1"/>
</dbReference>
<protein>
    <recommendedName>
        <fullName evidence="2">SigF-like NTF2-like domain-containing protein</fullName>
    </recommendedName>
</protein>
<keyword evidence="1" id="KW-1133">Transmembrane helix</keyword>
<keyword evidence="1" id="KW-0812">Transmembrane</keyword>
<name>A0A6A6TK21_9PLEO</name>
<feature type="transmembrane region" description="Helical" evidence="1">
    <location>
        <begin position="174"/>
        <end position="193"/>
    </location>
</feature>
<dbReference type="PANTHER" id="PTHR35393:SF1">
    <property type="entry name" value="SNOAL-LIKE DOMAIN-CONTAINING PROTEIN"/>
    <property type="match status" value="1"/>
</dbReference>
<evidence type="ECO:0000256" key="1">
    <source>
        <dbReference type="SAM" id="Phobius"/>
    </source>
</evidence>
<dbReference type="AlphaFoldDB" id="A0A6A6TK21"/>
<evidence type="ECO:0000259" key="2">
    <source>
        <dbReference type="Pfam" id="PF24840"/>
    </source>
</evidence>
<reference evidence="3" key="1">
    <citation type="journal article" date="2020" name="Stud. Mycol.">
        <title>101 Dothideomycetes genomes: a test case for predicting lifestyles and emergence of pathogens.</title>
        <authorList>
            <person name="Haridas S."/>
            <person name="Albert R."/>
            <person name="Binder M."/>
            <person name="Bloem J."/>
            <person name="Labutti K."/>
            <person name="Salamov A."/>
            <person name="Andreopoulos B."/>
            <person name="Baker S."/>
            <person name="Barry K."/>
            <person name="Bills G."/>
            <person name="Bluhm B."/>
            <person name="Cannon C."/>
            <person name="Castanera R."/>
            <person name="Culley D."/>
            <person name="Daum C."/>
            <person name="Ezra D."/>
            <person name="Gonzalez J."/>
            <person name="Henrissat B."/>
            <person name="Kuo A."/>
            <person name="Liang C."/>
            <person name="Lipzen A."/>
            <person name="Lutzoni F."/>
            <person name="Magnuson J."/>
            <person name="Mondo S."/>
            <person name="Nolan M."/>
            <person name="Ohm R."/>
            <person name="Pangilinan J."/>
            <person name="Park H.-J."/>
            <person name="Ramirez L."/>
            <person name="Alfaro M."/>
            <person name="Sun H."/>
            <person name="Tritt A."/>
            <person name="Yoshinaga Y."/>
            <person name="Zwiers L.-H."/>
            <person name="Turgeon B."/>
            <person name="Goodwin S."/>
            <person name="Spatafora J."/>
            <person name="Crous P."/>
            <person name="Grigoriev I."/>
        </authorList>
    </citation>
    <scope>NUCLEOTIDE SEQUENCE</scope>
    <source>
        <strain evidence="3">CBS 122681</strain>
    </source>
</reference>